<name>A0A8J2PZN2_9BILA</name>
<organism evidence="1 2">
    <name type="scientific">Cercopithifilaria johnstoni</name>
    <dbReference type="NCBI Taxonomy" id="2874296"/>
    <lineage>
        <taxon>Eukaryota</taxon>
        <taxon>Metazoa</taxon>
        <taxon>Ecdysozoa</taxon>
        <taxon>Nematoda</taxon>
        <taxon>Chromadorea</taxon>
        <taxon>Rhabditida</taxon>
        <taxon>Spirurina</taxon>
        <taxon>Spiruromorpha</taxon>
        <taxon>Filarioidea</taxon>
        <taxon>Onchocercidae</taxon>
        <taxon>Cercopithifilaria</taxon>
    </lineage>
</organism>
<dbReference type="AlphaFoldDB" id="A0A8J2PZN2"/>
<keyword evidence="2" id="KW-1185">Reference proteome</keyword>
<dbReference type="EMBL" id="CAKAEH010000095">
    <property type="protein sequence ID" value="CAG9529808.1"/>
    <property type="molecule type" value="Genomic_DNA"/>
</dbReference>
<proteinExistence type="predicted"/>
<sequence length="134" mass="15694">MEEEDWFEINRNDFIKDDCLFSLLPSEDLQHYADCCNSCSRNSCYDAHCLLQSNKTEITSEYRDILINNDNDISFDGLHMPLGTLEEQLNLASNLFDVKIQLNKNYPNGMFLKLLNNLLQKKIYTIHTCIRDFT</sequence>
<evidence type="ECO:0000313" key="2">
    <source>
        <dbReference type="Proteomes" id="UP000746747"/>
    </source>
</evidence>
<comment type="caution">
    <text evidence="1">The sequence shown here is derived from an EMBL/GenBank/DDBJ whole genome shotgun (WGS) entry which is preliminary data.</text>
</comment>
<accession>A0A8J2PZN2</accession>
<dbReference type="Proteomes" id="UP000746747">
    <property type="component" value="Unassembled WGS sequence"/>
</dbReference>
<evidence type="ECO:0000313" key="1">
    <source>
        <dbReference type="EMBL" id="CAG9529808.1"/>
    </source>
</evidence>
<dbReference type="OrthoDB" id="10437909at2759"/>
<reference evidence="1" key="1">
    <citation type="submission" date="2021-09" db="EMBL/GenBank/DDBJ databases">
        <authorList>
            <consortium name="Pathogen Informatics"/>
        </authorList>
    </citation>
    <scope>NUCLEOTIDE SEQUENCE</scope>
</reference>
<gene>
    <name evidence="1" type="ORF">CJOHNSTONI_LOCUS362</name>
</gene>
<protein>
    <submittedName>
        <fullName evidence="1">Uncharacterized protein</fullName>
    </submittedName>
</protein>